<name>C7LH64_BRUMC</name>
<evidence type="ECO:0000256" key="4">
    <source>
        <dbReference type="ARBA" id="ARBA00023136"/>
    </source>
</evidence>
<dbReference type="GeneID" id="99646316"/>
<dbReference type="PANTHER" id="PTHR23508">
    <property type="entry name" value="CARBOXYLIC ACID TRANSPORTER PROTEIN HOMOLOG"/>
    <property type="match status" value="1"/>
</dbReference>
<keyword evidence="2 5" id="KW-0812">Transmembrane</keyword>
<evidence type="ECO:0000256" key="3">
    <source>
        <dbReference type="ARBA" id="ARBA00022989"/>
    </source>
</evidence>
<feature type="transmembrane region" description="Helical" evidence="5">
    <location>
        <begin position="366"/>
        <end position="389"/>
    </location>
</feature>
<dbReference type="AlphaFoldDB" id="C7LH64"/>
<evidence type="ECO:0000256" key="5">
    <source>
        <dbReference type="SAM" id="Phobius"/>
    </source>
</evidence>
<dbReference type="InterPro" id="IPR020846">
    <property type="entry name" value="MFS_dom"/>
</dbReference>
<dbReference type="InterPro" id="IPR011701">
    <property type="entry name" value="MFS"/>
</dbReference>
<dbReference type="KEGG" id="bmr:BMI_II216"/>
<dbReference type="Pfam" id="PF07690">
    <property type="entry name" value="MFS_1"/>
    <property type="match status" value="1"/>
</dbReference>
<dbReference type="Gene3D" id="1.20.1250.20">
    <property type="entry name" value="MFS general substrate transporter like domains"/>
    <property type="match status" value="1"/>
</dbReference>
<dbReference type="PROSITE" id="PS00216">
    <property type="entry name" value="SUGAR_TRANSPORT_1"/>
    <property type="match status" value="1"/>
</dbReference>
<feature type="transmembrane region" description="Helical" evidence="5">
    <location>
        <begin position="96"/>
        <end position="116"/>
    </location>
</feature>
<evidence type="ECO:0000256" key="1">
    <source>
        <dbReference type="ARBA" id="ARBA00004141"/>
    </source>
</evidence>
<accession>C7LH64</accession>
<dbReference type="InterPro" id="IPR005829">
    <property type="entry name" value="Sugar_transporter_CS"/>
</dbReference>
<sequence>MRTINENTATKTSRAAVRPEHNRIWILVFIFSFLGLMIDGADLMLLSYSLTSIKAEFGLTSVEAGSLGSITLAGMAIGGIYGGWACDRFGRVKTVSWTIVLFSIGTAVLGLTHSYFQFAVARFVSSLGLGALYVACNTLMAEYVPTKYRTTALGTLQAGWSVGYIVATVLAGAILPVYGWRYLFFVAIVPVIIALLMHKGVPEPESWVRAKAERESGGSKFTTAKRESAFKAIFGNPRVRTLFIFWALTAGFLQFGYYGVNNWLPSYLETEMGMNFKSMTAYMIGSYTAMILGKVLAGVAADWLGRRAVFALGALGTAAFLPIIVLYHSPDTILWMLVVFGFLYGVPYGVNATYMAESFEAKYRGTAVGGAYNIGRAGAALAPVAIGFFASQISIGFGFLVMGGAYFICGVIPALFIREKQFDPEKQ</sequence>
<keyword evidence="4 5" id="KW-0472">Membrane</keyword>
<reference evidence="7 8" key="1">
    <citation type="journal article" date="2009" name="BMC Genomics">
        <title>Brucella microti: the genome sequence of an emerging pathogen.</title>
        <authorList>
            <person name="Audic S."/>
            <person name="Lescot M."/>
            <person name="Claverie J.-M."/>
            <person name="Scholz H.C."/>
        </authorList>
    </citation>
    <scope>NUCLEOTIDE SEQUENCE [LARGE SCALE GENOMIC DNA]</scope>
    <source>
        <strain evidence="7 8">CCM 4915</strain>
    </source>
</reference>
<dbReference type="CDD" id="cd17371">
    <property type="entry name" value="MFS_MucK"/>
    <property type="match status" value="1"/>
</dbReference>
<evidence type="ECO:0000313" key="8">
    <source>
        <dbReference type="Proteomes" id="UP000002188"/>
    </source>
</evidence>
<gene>
    <name evidence="7" type="primary">mucK</name>
    <name evidence="7" type="ordered locus">BMI_II216</name>
</gene>
<dbReference type="PhylomeDB" id="C7LH64"/>
<feature type="transmembrane region" description="Helical" evidence="5">
    <location>
        <begin position="66"/>
        <end position="84"/>
    </location>
</feature>
<proteinExistence type="predicted"/>
<feature type="transmembrane region" description="Helical" evidence="5">
    <location>
        <begin position="152"/>
        <end position="174"/>
    </location>
</feature>
<comment type="subcellular location">
    <subcellularLocation>
        <location evidence="1">Membrane</location>
        <topology evidence="1">Multi-pass membrane protein</topology>
    </subcellularLocation>
</comment>
<dbReference type="SUPFAM" id="SSF103473">
    <property type="entry name" value="MFS general substrate transporter"/>
    <property type="match status" value="1"/>
</dbReference>
<feature type="transmembrane region" description="Helical" evidence="5">
    <location>
        <begin position="280"/>
        <end position="301"/>
    </location>
</feature>
<feature type="transmembrane region" description="Helical" evidence="5">
    <location>
        <begin position="308"/>
        <end position="327"/>
    </location>
</feature>
<dbReference type="RefSeq" id="WP_006162199.1">
    <property type="nucleotide sequence ID" value="NC_013118.1"/>
</dbReference>
<dbReference type="InterPro" id="IPR036259">
    <property type="entry name" value="MFS_trans_sf"/>
</dbReference>
<dbReference type="PANTHER" id="PTHR23508:SF10">
    <property type="entry name" value="CARBOXYLIC ACID TRANSPORTER PROTEIN HOMOLOG"/>
    <property type="match status" value="1"/>
</dbReference>
<keyword evidence="3 5" id="KW-1133">Transmembrane helix</keyword>
<feature type="domain" description="Major facilitator superfamily (MFS) profile" evidence="6">
    <location>
        <begin position="28"/>
        <end position="421"/>
    </location>
</feature>
<dbReference type="PROSITE" id="PS00217">
    <property type="entry name" value="SUGAR_TRANSPORT_2"/>
    <property type="match status" value="1"/>
</dbReference>
<protein>
    <submittedName>
        <fullName evidence="7">Cis,cis-muconate transport protein MucK</fullName>
    </submittedName>
</protein>
<dbReference type="Proteomes" id="UP000002188">
    <property type="component" value="Chromosome 2"/>
</dbReference>
<feature type="transmembrane region" description="Helical" evidence="5">
    <location>
        <begin position="122"/>
        <end position="140"/>
    </location>
</feature>
<dbReference type="HOGENOM" id="CLU_001265_46_7_5"/>
<feature type="transmembrane region" description="Helical" evidence="5">
    <location>
        <begin position="24"/>
        <end position="46"/>
    </location>
</feature>
<dbReference type="EMBL" id="CP001579">
    <property type="protein sequence ID" value="ACU49352.1"/>
    <property type="molecule type" value="Genomic_DNA"/>
</dbReference>
<dbReference type="GO" id="GO:0046943">
    <property type="term" value="F:carboxylic acid transmembrane transporter activity"/>
    <property type="evidence" value="ECO:0007669"/>
    <property type="project" value="TreeGrafter"/>
</dbReference>
<feature type="transmembrane region" description="Helical" evidence="5">
    <location>
        <begin position="180"/>
        <end position="197"/>
    </location>
</feature>
<feature type="transmembrane region" description="Helical" evidence="5">
    <location>
        <begin position="395"/>
        <end position="417"/>
    </location>
</feature>
<evidence type="ECO:0000259" key="6">
    <source>
        <dbReference type="PROSITE" id="PS50850"/>
    </source>
</evidence>
<evidence type="ECO:0000256" key="2">
    <source>
        <dbReference type="ARBA" id="ARBA00022692"/>
    </source>
</evidence>
<evidence type="ECO:0000313" key="7">
    <source>
        <dbReference type="EMBL" id="ACU49352.1"/>
    </source>
</evidence>
<dbReference type="GO" id="GO:0005886">
    <property type="term" value="C:plasma membrane"/>
    <property type="evidence" value="ECO:0007669"/>
    <property type="project" value="TreeGrafter"/>
</dbReference>
<organism evidence="7 8">
    <name type="scientific">Brucella microti (strain BCCN 7-01 / CAPM 6434 / CCM 4915)</name>
    <dbReference type="NCBI Taxonomy" id="568815"/>
    <lineage>
        <taxon>Bacteria</taxon>
        <taxon>Pseudomonadati</taxon>
        <taxon>Pseudomonadota</taxon>
        <taxon>Alphaproteobacteria</taxon>
        <taxon>Hyphomicrobiales</taxon>
        <taxon>Brucellaceae</taxon>
        <taxon>Brucella/Ochrobactrum group</taxon>
        <taxon>Brucella</taxon>
    </lineage>
</organism>
<keyword evidence="8" id="KW-1185">Reference proteome</keyword>
<feature type="transmembrane region" description="Helical" evidence="5">
    <location>
        <begin position="241"/>
        <end position="260"/>
    </location>
</feature>
<feature type="transmembrane region" description="Helical" evidence="5">
    <location>
        <begin position="333"/>
        <end position="354"/>
    </location>
</feature>
<dbReference type="PROSITE" id="PS50850">
    <property type="entry name" value="MFS"/>
    <property type="match status" value="1"/>
</dbReference>